<dbReference type="Proteomes" id="UP000034189">
    <property type="component" value="Chromosome"/>
</dbReference>
<name>A0A0F7FDT7_PAEDU</name>
<dbReference type="OrthoDB" id="9816549at2"/>
<proteinExistence type="predicted"/>
<evidence type="ECO:0000313" key="1">
    <source>
        <dbReference type="EMBL" id="AKG36650.1"/>
    </source>
</evidence>
<dbReference type="EMBL" id="CP011114">
    <property type="protein sequence ID" value="AKG36650.1"/>
    <property type="molecule type" value="Genomic_DNA"/>
</dbReference>
<gene>
    <name evidence="1" type="ORF">VK70_20760</name>
</gene>
<accession>A0A0F7FDT7</accession>
<dbReference type="Gene3D" id="2.180.10.10">
    <property type="entry name" value="RHS repeat-associated core"/>
    <property type="match status" value="1"/>
</dbReference>
<dbReference type="RefSeq" id="WP_046723694.1">
    <property type="nucleotide sequence ID" value="NZ_CP011114.1"/>
</dbReference>
<dbReference type="AlphaFoldDB" id="A0A0F7FDT7"/>
<dbReference type="InterPro" id="IPR022385">
    <property type="entry name" value="Rhs_assc_core"/>
</dbReference>
<sequence length="105" mass="12437">MEQTVTDTSAGITDLVTEEAEPTEDITTELVKKNPYGYAAYYWDRKTQYYYHLQARYYDPRPARFISEDTYEVEIEAPPTLNLYTYVRSNPLFLPIRVDMKQHLI</sequence>
<dbReference type="PATRIC" id="fig|1333534.5.peg.4552"/>
<evidence type="ECO:0000313" key="2">
    <source>
        <dbReference type="Proteomes" id="UP000034189"/>
    </source>
</evidence>
<dbReference type="HOGENOM" id="CLU_2233825_0_0_9"/>
<dbReference type="NCBIfam" id="TIGR03696">
    <property type="entry name" value="Rhs_assc_core"/>
    <property type="match status" value="1"/>
</dbReference>
<organism evidence="1 2">
    <name type="scientific">Paenibacillus durus ATCC 35681</name>
    <dbReference type="NCBI Taxonomy" id="1333534"/>
    <lineage>
        <taxon>Bacteria</taxon>
        <taxon>Bacillati</taxon>
        <taxon>Bacillota</taxon>
        <taxon>Bacilli</taxon>
        <taxon>Bacillales</taxon>
        <taxon>Paenibacillaceae</taxon>
        <taxon>Paenibacillus</taxon>
    </lineage>
</organism>
<protein>
    <submittedName>
        <fullName evidence="1">Uncharacterized protein</fullName>
    </submittedName>
</protein>
<reference evidence="1 2" key="1">
    <citation type="submission" date="2015-03" db="EMBL/GenBank/DDBJ databases">
        <authorList>
            <person name="Abdul Halim M."/>
        </authorList>
    </citation>
    <scope>NUCLEOTIDE SEQUENCE [LARGE SCALE GENOMIC DNA]</scope>
    <source>
        <strain evidence="1 2">ATCC 35681</strain>
    </source>
</reference>
<reference evidence="1 2" key="2">
    <citation type="journal article" date="2016" name="Genome Announc.">
        <title>Genome Sequence of a Gram-Positive Diazotroph, Paenibacillus durus Type Strain ATCC 35681.</title>
        <authorList>
            <person name="Halim M.A."/>
            <person name="Rahman A.Y."/>
            <person name="Sim K.S."/>
            <person name="Yam H.C."/>
            <person name="Rahim A.A."/>
            <person name="Ghazali A.H."/>
            <person name="Najimudin N."/>
        </authorList>
    </citation>
    <scope>NUCLEOTIDE SEQUENCE [LARGE SCALE GENOMIC DNA]</scope>
    <source>
        <strain evidence="1 2">ATCC 35681</strain>
    </source>
</reference>